<dbReference type="GO" id="GO:0004312">
    <property type="term" value="F:fatty acid synthase activity"/>
    <property type="evidence" value="ECO:0007669"/>
    <property type="project" value="TreeGrafter"/>
</dbReference>
<dbReference type="InterPro" id="IPR036736">
    <property type="entry name" value="ACP-like_sf"/>
</dbReference>
<dbReference type="InterPro" id="IPR020806">
    <property type="entry name" value="PKS_PP-bd"/>
</dbReference>
<dbReference type="InterPro" id="IPR006162">
    <property type="entry name" value="Ppantetheine_attach_site"/>
</dbReference>
<dbReference type="Pfam" id="PF00698">
    <property type="entry name" value="Acyl_transf_1"/>
    <property type="match status" value="1"/>
</dbReference>
<dbReference type="SMART" id="SM00827">
    <property type="entry name" value="PKS_AT"/>
    <property type="match status" value="1"/>
</dbReference>
<evidence type="ECO:0000313" key="9">
    <source>
        <dbReference type="EMBL" id="EPE35573.1"/>
    </source>
</evidence>
<dbReference type="InterPro" id="IPR001031">
    <property type="entry name" value="Thioesterase"/>
</dbReference>
<dbReference type="CDD" id="cd00833">
    <property type="entry name" value="PKS"/>
    <property type="match status" value="1"/>
</dbReference>
<dbReference type="STRING" id="1116229.S3EB79"/>
<dbReference type="Gene3D" id="3.30.70.3290">
    <property type="match status" value="1"/>
</dbReference>
<dbReference type="InterPro" id="IPR014043">
    <property type="entry name" value="Acyl_transferase_dom"/>
</dbReference>
<evidence type="ECO:0000256" key="3">
    <source>
        <dbReference type="ARBA" id="ARBA00022679"/>
    </source>
</evidence>
<dbReference type="InterPro" id="IPR020841">
    <property type="entry name" value="PKS_Beta-ketoAc_synthase_dom"/>
</dbReference>
<evidence type="ECO:0000256" key="2">
    <source>
        <dbReference type="ARBA" id="ARBA00022553"/>
    </source>
</evidence>
<dbReference type="InterPro" id="IPR016035">
    <property type="entry name" value="Acyl_Trfase/lysoPLipase"/>
</dbReference>
<dbReference type="SUPFAM" id="SSF55048">
    <property type="entry name" value="Probable ACP-binding domain of malonyl-CoA ACP transacylase"/>
    <property type="match status" value="1"/>
</dbReference>
<dbReference type="PROSITE" id="PS50075">
    <property type="entry name" value="CARRIER"/>
    <property type="match status" value="1"/>
</dbReference>
<dbReference type="OMA" id="DTGNCKT"/>
<comment type="caution">
    <text evidence="4">Lacks conserved residue(s) required for the propagation of feature annotation.</text>
</comment>
<dbReference type="SUPFAM" id="SSF47336">
    <property type="entry name" value="ACP-like"/>
    <property type="match status" value="1"/>
</dbReference>
<feature type="region of interest" description="Disordered" evidence="5">
    <location>
        <begin position="1605"/>
        <end position="1657"/>
    </location>
</feature>
<dbReference type="InterPro" id="IPR016039">
    <property type="entry name" value="Thiolase-like"/>
</dbReference>
<evidence type="ECO:0000259" key="8">
    <source>
        <dbReference type="PROSITE" id="PS52019"/>
    </source>
</evidence>
<feature type="region of interest" description="Disordered" evidence="5">
    <location>
        <begin position="1721"/>
        <end position="1765"/>
    </location>
</feature>
<dbReference type="Gene3D" id="3.40.366.10">
    <property type="entry name" value="Malonyl-Coenzyme A Acyl Carrier Protein, domain 2"/>
    <property type="match status" value="1"/>
</dbReference>
<keyword evidence="3" id="KW-0808">Transferase</keyword>
<dbReference type="PROSITE" id="PS52004">
    <property type="entry name" value="KS3_2"/>
    <property type="match status" value="1"/>
</dbReference>
<dbReference type="OrthoDB" id="329835at2759"/>
<dbReference type="SUPFAM" id="SSF52151">
    <property type="entry name" value="FabD/lysophospholipase-like"/>
    <property type="match status" value="1"/>
</dbReference>
<dbReference type="eggNOG" id="KOG1202">
    <property type="taxonomic scope" value="Eukaryota"/>
</dbReference>
<evidence type="ECO:0000256" key="5">
    <source>
        <dbReference type="SAM" id="MobiDB-lite"/>
    </source>
</evidence>
<dbReference type="InterPro" id="IPR049900">
    <property type="entry name" value="PKS_mFAS_DH"/>
</dbReference>
<dbReference type="InterPro" id="IPR014031">
    <property type="entry name" value="Ketoacyl_synth_C"/>
</dbReference>
<dbReference type="GO" id="GO:0031177">
    <property type="term" value="F:phosphopantetheine binding"/>
    <property type="evidence" value="ECO:0007669"/>
    <property type="project" value="InterPro"/>
</dbReference>
<proteinExistence type="predicted"/>
<keyword evidence="2" id="KW-0597">Phosphoprotein</keyword>
<dbReference type="Pfam" id="PF16073">
    <property type="entry name" value="SAT"/>
    <property type="match status" value="1"/>
</dbReference>
<dbReference type="PROSITE" id="PS00012">
    <property type="entry name" value="PHOSPHOPANTETHEINE"/>
    <property type="match status" value="1"/>
</dbReference>
<dbReference type="InterPro" id="IPR014030">
    <property type="entry name" value="Ketoacyl_synth_N"/>
</dbReference>
<dbReference type="InterPro" id="IPR030918">
    <property type="entry name" value="PT_fungal_PKS"/>
</dbReference>
<dbReference type="Gene3D" id="1.10.1200.10">
    <property type="entry name" value="ACP-like"/>
    <property type="match status" value="1"/>
</dbReference>
<name>S3EB79_GLAL2</name>
<dbReference type="InterPro" id="IPR001227">
    <property type="entry name" value="Ac_transferase_dom_sf"/>
</dbReference>
<dbReference type="Proteomes" id="UP000016922">
    <property type="component" value="Unassembled WGS sequence"/>
</dbReference>
<feature type="domain" description="Carrier" evidence="6">
    <location>
        <begin position="1649"/>
        <end position="1726"/>
    </location>
</feature>
<evidence type="ECO:0000256" key="4">
    <source>
        <dbReference type="PROSITE-ProRule" id="PRU01363"/>
    </source>
</evidence>
<dbReference type="HOGENOM" id="CLU_000022_6_0_1"/>
<dbReference type="Pfam" id="PF00975">
    <property type="entry name" value="Thioesterase"/>
    <property type="match status" value="1"/>
</dbReference>
<dbReference type="SMART" id="SM00825">
    <property type="entry name" value="PKS_KS"/>
    <property type="match status" value="1"/>
</dbReference>
<dbReference type="GO" id="GO:0006633">
    <property type="term" value="P:fatty acid biosynthetic process"/>
    <property type="evidence" value="ECO:0007669"/>
    <property type="project" value="TreeGrafter"/>
</dbReference>
<evidence type="ECO:0000259" key="7">
    <source>
        <dbReference type="PROSITE" id="PS52004"/>
    </source>
</evidence>
<evidence type="ECO:0000313" key="10">
    <source>
        <dbReference type="Proteomes" id="UP000016922"/>
    </source>
</evidence>
<dbReference type="PANTHER" id="PTHR43775:SF37">
    <property type="entry name" value="SI:DKEY-61P9.11"/>
    <property type="match status" value="1"/>
</dbReference>
<dbReference type="NCBIfam" id="TIGR04532">
    <property type="entry name" value="PT_fungal_PKS"/>
    <property type="match status" value="1"/>
</dbReference>
<feature type="region of interest" description="N-terminal hotdog fold" evidence="4">
    <location>
        <begin position="1278"/>
        <end position="1416"/>
    </location>
</feature>
<organism evidence="9 10">
    <name type="scientific">Glarea lozoyensis (strain ATCC 20868 / MF5171)</name>
    <dbReference type="NCBI Taxonomy" id="1116229"/>
    <lineage>
        <taxon>Eukaryota</taxon>
        <taxon>Fungi</taxon>
        <taxon>Dikarya</taxon>
        <taxon>Ascomycota</taxon>
        <taxon>Pezizomycotina</taxon>
        <taxon>Leotiomycetes</taxon>
        <taxon>Helotiales</taxon>
        <taxon>Helotiaceae</taxon>
        <taxon>Glarea</taxon>
    </lineage>
</organism>
<dbReference type="InterPro" id="IPR050091">
    <property type="entry name" value="PKS_NRPS_Biosynth_Enz"/>
</dbReference>
<dbReference type="GO" id="GO:0044550">
    <property type="term" value="P:secondary metabolite biosynthetic process"/>
    <property type="evidence" value="ECO:0007669"/>
    <property type="project" value="TreeGrafter"/>
</dbReference>
<gene>
    <name evidence="9" type="ORF">GLAREA_11273</name>
</gene>
<evidence type="ECO:0000256" key="1">
    <source>
        <dbReference type="ARBA" id="ARBA00022450"/>
    </source>
</evidence>
<protein>
    <submittedName>
        <fullName evidence="9">Thiolase-like protein</fullName>
    </submittedName>
</protein>
<sequence>MKSSTTSIDVPAATTLLFGDQTDSWVDGIDQLYKQAASTPWLKLFLDKLYDAIKAELKITTLDRALQTSLGHFSSLQELGERYRNSTDDLGVVRSLLLHTVRAGNLLQWVKREPHLIDPTSHTEWLGISGGLLTLSALAIAGDFDALYEACLEVGRLVFRVSKLASVRSRAVEDKPGVWGWAVLGISADDLRKAMEQFQENAGIPPTKRAKVGVTGAGWSTIIGPPSVLSLIVEQCSAIRSVAKNPLEIKALQHTLNISSAEIEYMIGKNTEFLNKRLISNQSIWGVDDHSATYDNWGDLLRTICWQVLARPLNLTEVIDKINSKLDGISSVRVIQVGSSSHAPYLASVLKTQDRQVSIQGQHALLQTDDGAASLMAGRIAIVGMAGRGPGSDNVDEFWDVIMSKQDLCTEVPKDRFDIDEFYCEAHDRGDQKCKMTTKYGCFMNNPGHFDSRFFHISPREAILMDPAHRQFLMSTYEALESAGYSDGQTRSTDPTRIAAFFGQCTDDWLEHSHPTLGCDAYTLQGIQRAFGSGRLAWQFKWEGPTYSLDSACAGSTAGIHLASMSLLSKDIDMAVAGAANILSWPHSFTCLSDSGVLSDTGNCKTFRDDADGYCRGDFVGAVVLKRLEDAVAHNDNILAVVAASGRNHSGNATSITTSDAGAQERLFRKVLRNAQISPDDVSYVEMHGTGTQTGDPAEMGAVANTFKHRRRNNGPLTVGGVKANIGHGEAAAGMAELLKCIMMFKKDIIPPQGGMPHALNPKFPPLADLNIQILSEPHPFVRQAEKPRRILLNNFDAAGGNASLVLEDFVFSKQRAKDPRSSHVITTSARTKDSHKANSANLLKWLRANPTARIEDVAYSTTARRMHHPFRVAYTATSTQDLISRIEALDPASLSTAPSPSSPVIFVFTGQGSHYAGMGSELYRTNPVFRETVDLCAAICENNEFPSFIEIITTKDTDVGEKNTVQIQLAVITLEIALTAFWRSAGIQPAAVMGHSLGEYAALHAAGVLSLADTLYLVGSRALLLLERCEPGSCAMLALSTSVAKINDRLIKSSSCEVACINGPNATVISGTTEDLEQLQASVTAQDSKVRATKLSVPFAFHSFQVDPILQDYISLAGGVEFGAPKIPVASTLLASVVETPGIFDQEYLAQQTRQAVDFVGALNAVNSRIKDPIWLEVGPAPVCTSFVRATLAPAPNKIMQTIEANVSNWTSISRSLSTAYVNSIDVDWLALHRPYEDNLELLTLPAYAWTMKDYWVTWTEKSREGVAQETAKPISEPYLATCAQYLVNKSSSPKIQVTFRASVSDPGFLALIEGHKMQQIGLASGSVFCDAALTTAKYALEYSGRKGVTDRSLTIHDPVLLAPLTKSLLGSDGELVTTAVLDSASSSTVLVSFKATSTESSHNLGTIRINIHNPDETQIEWDRMSYFIRAKMDQRIKGSKENSGHRMQPDVFYALFANAVEFAPSFKGLQEGYISNDFEEAAALVVLKNDPANSRFTFSPYWSEALAHLAGFMVNGNPNKSPDVTFIVMGFESVKQTVAFEPGKEYMTYTRIVKWETDTAFCDAFVFDRQSSKMVMQVIGLRYQRLPRTTWRHILSGAHAKTKSGAPVRAASQSVSKEITGESMRFSTSADNGQTKQEDARSQEEEAPASGEFDLILDSISKSTGSDRAEFTDDTEIAELGVDSIMAIEIVASVKTESDLDLPASFVFEYPTIGDLRRAFGGKPKPTIKDSPGAKSNSTSSSEGGSRPRSPTPAPESISSLGSSVVRVEEEIVTPANKEQDTSPAPTVRITLLQGRTKTERTPLYLMADGTGSIATYIHLPVFKSKMPVYGIDSPFIRCPSRLTRQVGIEGVAKLIVDAMIKAQPKGSFFVGGFSAGCMVAYEVSKQLAGAGRRVDGLVIIDLCSPRPTLLDENAVKEEAKTGVAVFGAAVAQDGLWSSSSAQEDHLRAYFVAMRLYNPRPMTTSERPGRTSVIWAKKGLVGRIASNPKLMKMLADEGIPTEAYPGYMEDPRLSPMACLVPDKTPNDLGPNGWDKFVGDVLTLSVNADHLDLPMPEHVHLLHEQLEEAFAHFDRN</sequence>
<feature type="compositionally biased region" description="Polar residues" evidence="5">
    <location>
        <begin position="1627"/>
        <end position="1637"/>
    </location>
</feature>
<dbReference type="Gene3D" id="3.10.129.110">
    <property type="entry name" value="Polyketide synthase dehydratase"/>
    <property type="match status" value="1"/>
</dbReference>
<dbReference type="InterPro" id="IPR009081">
    <property type="entry name" value="PP-bd_ACP"/>
</dbReference>
<dbReference type="SMART" id="SM00823">
    <property type="entry name" value="PKS_PP"/>
    <property type="match status" value="1"/>
</dbReference>
<dbReference type="EMBL" id="KE145354">
    <property type="protein sequence ID" value="EPE35573.1"/>
    <property type="molecule type" value="Genomic_DNA"/>
</dbReference>
<dbReference type="Pfam" id="PF00109">
    <property type="entry name" value="ketoacyl-synt"/>
    <property type="match status" value="1"/>
</dbReference>
<dbReference type="PROSITE" id="PS52019">
    <property type="entry name" value="PKS_MFAS_DH"/>
    <property type="match status" value="1"/>
</dbReference>
<dbReference type="KEGG" id="glz:GLAREA_11273"/>
<dbReference type="SUPFAM" id="SSF53474">
    <property type="entry name" value="alpha/beta-Hydrolases"/>
    <property type="match status" value="1"/>
</dbReference>
<dbReference type="Gene3D" id="3.40.50.1820">
    <property type="entry name" value="alpha/beta hydrolase"/>
    <property type="match status" value="1"/>
</dbReference>
<dbReference type="SMART" id="SM01294">
    <property type="entry name" value="PKS_PP_betabranch"/>
    <property type="match status" value="1"/>
</dbReference>
<dbReference type="SUPFAM" id="SSF53901">
    <property type="entry name" value="Thiolase-like"/>
    <property type="match status" value="1"/>
</dbReference>
<dbReference type="Pfam" id="PF22621">
    <property type="entry name" value="CurL-like_PKS_C"/>
    <property type="match status" value="1"/>
</dbReference>
<dbReference type="InterPro" id="IPR042104">
    <property type="entry name" value="PKS_dehydratase_sf"/>
</dbReference>
<dbReference type="InterPro" id="IPR032088">
    <property type="entry name" value="SAT"/>
</dbReference>
<dbReference type="InterPro" id="IPR016036">
    <property type="entry name" value="Malonyl_transacylase_ACP-bd"/>
</dbReference>
<dbReference type="GeneID" id="19470314"/>
<feature type="region of interest" description="C-terminal hotdog fold" evidence="4">
    <location>
        <begin position="1445"/>
        <end position="1594"/>
    </location>
</feature>
<feature type="compositionally biased region" description="Low complexity" evidence="5">
    <location>
        <begin position="1738"/>
        <end position="1751"/>
    </location>
</feature>
<dbReference type="PANTHER" id="PTHR43775">
    <property type="entry name" value="FATTY ACID SYNTHASE"/>
    <property type="match status" value="1"/>
</dbReference>
<accession>S3EB79</accession>
<dbReference type="InterPro" id="IPR029058">
    <property type="entry name" value="AB_hydrolase_fold"/>
</dbReference>
<feature type="domain" description="Ketosynthase family 3 (KS3)" evidence="7">
    <location>
        <begin position="377"/>
        <end position="809"/>
    </location>
</feature>
<evidence type="ECO:0000259" key="6">
    <source>
        <dbReference type="PROSITE" id="PS50075"/>
    </source>
</evidence>
<dbReference type="RefSeq" id="XP_008077652.1">
    <property type="nucleotide sequence ID" value="XM_008079461.1"/>
</dbReference>
<dbReference type="Pfam" id="PF02801">
    <property type="entry name" value="Ketoacyl-synt_C"/>
    <property type="match status" value="1"/>
</dbReference>
<dbReference type="Pfam" id="PF00550">
    <property type="entry name" value="PP-binding"/>
    <property type="match status" value="1"/>
</dbReference>
<dbReference type="Gene3D" id="3.40.47.10">
    <property type="match status" value="1"/>
</dbReference>
<keyword evidence="10" id="KW-1185">Reference proteome</keyword>
<feature type="domain" description="PKS/mFAS DH" evidence="8">
    <location>
        <begin position="1278"/>
        <end position="1594"/>
    </location>
</feature>
<keyword evidence="1" id="KW-0596">Phosphopantetheine</keyword>
<reference evidence="9 10" key="1">
    <citation type="journal article" date="2013" name="BMC Genomics">
        <title>Genomics-driven discovery of the pneumocandin biosynthetic gene cluster in the fungus Glarea lozoyensis.</title>
        <authorList>
            <person name="Chen L."/>
            <person name="Yue Q."/>
            <person name="Zhang X."/>
            <person name="Xiang M."/>
            <person name="Wang C."/>
            <person name="Li S."/>
            <person name="Che Y."/>
            <person name="Ortiz-Lopez F.J."/>
            <person name="Bills G.F."/>
            <person name="Liu X."/>
            <person name="An Z."/>
        </authorList>
    </citation>
    <scope>NUCLEOTIDE SEQUENCE [LARGE SCALE GENOMIC DNA]</scope>
    <source>
        <strain evidence="10">ATCC 20868 / MF5171</strain>
    </source>
</reference>